<feature type="transmembrane region" description="Helical" evidence="1">
    <location>
        <begin position="168"/>
        <end position="187"/>
    </location>
</feature>
<dbReference type="RefSeq" id="WP_006274242.1">
    <property type="nucleotide sequence ID" value="NZ_GL883079.1"/>
</dbReference>
<gene>
    <name evidence="4" type="ORF">ABI_34590</name>
</gene>
<evidence type="ECO:0000256" key="1">
    <source>
        <dbReference type="SAM" id="Phobius"/>
    </source>
</evidence>
<feature type="transmembrane region" description="Helical" evidence="1">
    <location>
        <begin position="199"/>
        <end position="215"/>
    </location>
</feature>
<dbReference type="AlphaFoldDB" id="F4QQF1"/>
<dbReference type="InterPro" id="IPR007492">
    <property type="entry name" value="LytTR_DNA-bd_dom"/>
</dbReference>
<dbReference type="HOGENOM" id="CLU_525614_0_0_5"/>
<dbReference type="OrthoDB" id="9781059at2"/>
<organism evidence="4 5">
    <name type="scientific">Asticcacaulis biprosthecium C19</name>
    <dbReference type="NCBI Taxonomy" id="715226"/>
    <lineage>
        <taxon>Bacteria</taxon>
        <taxon>Pseudomonadati</taxon>
        <taxon>Pseudomonadota</taxon>
        <taxon>Alphaproteobacteria</taxon>
        <taxon>Caulobacterales</taxon>
        <taxon>Caulobacteraceae</taxon>
        <taxon>Asticcacaulis</taxon>
    </lineage>
</organism>
<keyword evidence="1" id="KW-1133">Transmembrane helix</keyword>
<proteinExistence type="predicted"/>
<evidence type="ECO:0000313" key="5">
    <source>
        <dbReference type="Proteomes" id="UP000006512"/>
    </source>
</evidence>
<feature type="transmembrane region" description="Helical" evidence="1">
    <location>
        <begin position="285"/>
        <end position="305"/>
    </location>
</feature>
<feature type="chain" id="PRO_5003316772" evidence="2">
    <location>
        <begin position="21"/>
        <end position="492"/>
    </location>
</feature>
<evidence type="ECO:0000259" key="3">
    <source>
        <dbReference type="PROSITE" id="PS50930"/>
    </source>
</evidence>
<accession>F4QQF1</accession>
<feature type="transmembrane region" description="Helical" evidence="1">
    <location>
        <begin position="335"/>
        <end position="355"/>
    </location>
</feature>
<keyword evidence="4" id="KW-0238">DNA-binding</keyword>
<evidence type="ECO:0000256" key="2">
    <source>
        <dbReference type="SAM" id="SignalP"/>
    </source>
</evidence>
<dbReference type="InterPro" id="IPR046947">
    <property type="entry name" value="LytR-like"/>
</dbReference>
<dbReference type="Proteomes" id="UP000006512">
    <property type="component" value="Unassembled WGS sequence"/>
</dbReference>
<dbReference type="PANTHER" id="PTHR37299">
    <property type="entry name" value="TRANSCRIPTIONAL REGULATOR-RELATED"/>
    <property type="match status" value="1"/>
</dbReference>
<dbReference type="GO" id="GO:0000156">
    <property type="term" value="F:phosphorelay response regulator activity"/>
    <property type="evidence" value="ECO:0007669"/>
    <property type="project" value="InterPro"/>
</dbReference>
<dbReference type="PROSITE" id="PS50930">
    <property type="entry name" value="HTH_LYTTR"/>
    <property type="match status" value="1"/>
</dbReference>
<dbReference type="Gene3D" id="2.40.50.1020">
    <property type="entry name" value="LytTr DNA-binding domain"/>
    <property type="match status" value="1"/>
</dbReference>
<reference evidence="5" key="1">
    <citation type="submission" date="2011-03" db="EMBL/GenBank/DDBJ databases">
        <title>Draft genome sequence of Brevundimonas diminuta.</title>
        <authorList>
            <person name="Brown P.J.B."/>
            <person name="Buechlein A."/>
            <person name="Hemmerich C."/>
            <person name="Brun Y.V."/>
        </authorList>
    </citation>
    <scope>NUCLEOTIDE SEQUENCE [LARGE SCALE GENOMIC DNA]</scope>
    <source>
        <strain evidence="5">C19</strain>
    </source>
</reference>
<feature type="signal peptide" evidence="2">
    <location>
        <begin position="1"/>
        <end position="20"/>
    </location>
</feature>
<dbReference type="eggNOG" id="COG3279">
    <property type="taxonomic scope" value="Bacteria"/>
</dbReference>
<keyword evidence="5" id="KW-1185">Reference proteome</keyword>
<dbReference type="SMART" id="SM00850">
    <property type="entry name" value="LytTR"/>
    <property type="match status" value="1"/>
</dbReference>
<keyword evidence="1" id="KW-0812">Transmembrane</keyword>
<feature type="transmembrane region" description="Helical" evidence="1">
    <location>
        <begin position="261"/>
        <end position="279"/>
    </location>
</feature>
<evidence type="ECO:0000313" key="4">
    <source>
        <dbReference type="EMBL" id="EGF90438.1"/>
    </source>
</evidence>
<keyword evidence="2" id="KW-0732">Signal</keyword>
<dbReference type="PANTHER" id="PTHR37299:SF1">
    <property type="entry name" value="STAGE 0 SPORULATION PROTEIN A HOMOLOG"/>
    <property type="match status" value="1"/>
</dbReference>
<feature type="transmembrane region" description="Helical" evidence="1">
    <location>
        <begin position="235"/>
        <end position="256"/>
    </location>
</feature>
<feature type="transmembrane region" description="Helical" evidence="1">
    <location>
        <begin position="312"/>
        <end position="329"/>
    </location>
</feature>
<name>F4QQF1_9CAUL</name>
<dbReference type="Pfam" id="PF04397">
    <property type="entry name" value="LytTR"/>
    <property type="match status" value="1"/>
</dbReference>
<dbReference type="STRING" id="715226.ABI_34590"/>
<keyword evidence="1" id="KW-0472">Membrane</keyword>
<dbReference type="GO" id="GO:0003677">
    <property type="term" value="F:DNA binding"/>
    <property type="evidence" value="ECO:0007669"/>
    <property type="project" value="UniProtKB-KW"/>
</dbReference>
<sequence length="492" mass="52801">MRSFLAALVFVFLFVHAAVAQTTPTGDVSVCPVTTAEPPARFDDPACRSATIAGLDPQGRDIWVRATIDVQPTANAPMGLYVLAKASTEAWVNGVRVGTNGRPGASKAVETPGRMDSVFYLRDGLLRAGSNEVVLRMSSFHGSIRLSQPVHWIAIAPYADPTDKLLRLYWPSLVTFGVLLAGAFFFASSALSAVNRRDPLLLALLSLLAAAQLFAETYRGLAPYAYPVQDARLMAITGLSAAFSVTLAALVTWRFVEQRRFAVLAGVVGLILVPLILMPGFDGKAAFSILAAAAASAVISGLAAFKGDRAGRWWTIVLTAFAGSILVSQDMFLNAIFFYEVAALLLVLFVVRALTFERERREHEKERIRAHDLELALSRATQAQALATLRINAAGSVTIVKASDIALCKGADDYVELHLADGRTILHNGGLAELEAELPPGFLRVHRSFIVNTAFVEKLTRDATGTGVLTLSTGAQAPVSRRIMPKVRSALA</sequence>
<feature type="domain" description="HTH LytTR-type" evidence="3">
    <location>
        <begin position="389"/>
        <end position="492"/>
    </location>
</feature>
<protein>
    <submittedName>
        <fullName evidence="4">LytTr DNA-binding domain protein</fullName>
    </submittedName>
</protein>
<dbReference type="EMBL" id="GL883079">
    <property type="protein sequence ID" value="EGF90438.1"/>
    <property type="molecule type" value="Genomic_DNA"/>
</dbReference>